<dbReference type="InterPro" id="IPR002744">
    <property type="entry name" value="MIP18-like"/>
</dbReference>
<dbReference type="PANTHER" id="PTHR42831:SF1">
    <property type="entry name" value="FE-S PROTEIN MATURATION AUXILIARY FACTOR YITW"/>
    <property type="match status" value="1"/>
</dbReference>
<dbReference type="AlphaFoldDB" id="A0A317MS80"/>
<feature type="domain" description="MIP18 family-like" evidence="1">
    <location>
        <begin position="15"/>
        <end position="88"/>
    </location>
</feature>
<comment type="caution">
    <text evidence="2">The sequence shown here is derived from an EMBL/GenBank/DDBJ whole genome shotgun (WGS) entry which is preliminary data.</text>
</comment>
<name>A0A317MS80_9GAMM</name>
<accession>A0A317MS80</accession>
<dbReference type="PANTHER" id="PTHR42831">
    <property type="entry name" value="FE-S PROTEIN MATURATION AUXILIARY FACTOR YITW"/>
    <property type="match status" value="1"/>
</dbReference>
<dbReference type="Pfam" id="PF01883">
    <property type="entry name" value="FeS_assembly_P"/>
    <property type="match status" value="1"/>
</dbReference>
<sequence>MSSVMQPAERSDIENRVISALKTVYDPEIPVDIWELGLVYGMQIDEARRYAKISMTLTAPACPVAGSMPEWVQNAVRGVEGIDDVDVELVWEPPWNQEMISPRARLELNLL</sequence>
<evidence type="ECO:0000313" key="3">
    <source>
        <dbReference type="Proteomes" id="UP000246569"/>
    </source>
</evidence>
<reference evidence="2 3" key="1">
    <citation type="submission" date="2018-05" db="EMBL/GenBank/DDBJ databases">
        <title>Genomic Encyclopedia of Type Strains, Phase IV (KMG-IV): sequencing the most valuable type-strain genomes for metagenomic binning, comparative biology and taxonomic classification.</title>
        <authorList>
            <person name="Goeker M."/>
        </authorList>
    </citation>
    <scope>NUCLEOTIDE SEQUENCE [LARGE SCALE GENOMIC DNA]</scope>
    <source>
        <strain evidence="2 3">DSM 23606</strain>
    </source>
</reference>
<dbReference type="Gene3D" id="3.30.300.130">
    <property type="entry name" value="Fe-S cluster assembly (FSCA)"/>
    <property type="match status" value="1"/>
</dbReference>
<evidence type="ECO:0000313" key="2">
    <source>
        <dbReference type="EMBL" id="PWV58896.1"/>
    </source>
</evidence>
<protein>
    <submittedName>
        <fullName evidence="2">FeS assembly SUF system protein</fullName>
    </submittedName>
</protein>
<dbReference type="InterPro" id="IPR052339">
    <property type="entry name" value="Fe-S_Maturation_MIP18"/>
</dbReference>
<keyword evidence="3" id="KW-1185">Reference proteome</keyword>
<dbReference type="Proteomes" id="UP000246569">
    <property type="component" value="Unassembled WGS sequence"/>
</dbReference>
<dbReference type="InterPro" id="IPR034904">
    <property type="entry name" value="FSCA_dom_sf"/>
</dbReference>
<organism evidence="2 3">
    <name type="scientific">Plasticicumulans acidivorans</name>
    <dbReference type="NCBI Taxonomy" id="886464"/>
    <lineage>
        <taxon>Bacteria</taxon>
        <taxon>Pseudomonadati</taxon>
        <taxon>Pseudomonadota</taxon>
        <taxon>Gammaproteobacteria</taxon>
        <taxon>Candidatus Competibacteraceae</taxon>
        <taxon>Plasticicumulans</taxon>
    </lineage>
</organism>
<dbReference type="SUPFAM" id="SSF117916">
    <property type="entry name" value="Fe-S cluster assembly (FSCA) domain-like"/>
    <property type="match status" value="1"/>
</dbReference>
<dbReference type="RefSeq" id="WP_110020139.1">
    <property type="nucleotide sequence ID" value="NZ_QGTJ01000013.1"/>
</dbReference>
<gene>
    <name evidence="2" type="ORF">C7443_11377</name>
</gene>
<dbReference type="EMBL" id="QGTJ01000013">
    <property type="protein sequence ID" value="PWV58896.1"/>
    <property type="molecule type" value="Genomic_DNA"/>
</dbReference>
<proteinExistence type="predicted"/>
<dbReference type="OrthoDB" id="9805360at2"/>
<evidence type="ECO:0000259" key="1">
    <source>
        <dbReference type="Pfam" id="PF01883"/>
    </source>
</evidence>